<dbReference type="OrthoDB" id="9971601at2759"/>
<reference evidence="1" key="1">
    <citation type="submission" date="2022-11" db="EMBL/GenBank/DDBJ databases">
        <authorList>
            <person name="Scott C."/>
            <person name="Bruce N."/>
        </authorList>
    </citation>
    <scope>NUCLEOTIDE SEQUENCE</scope>
</reference>
<evidence type="ECO:0000313" key="2">
    <source>
        <dbReference type="Proteomes" id="UP000838763"/>
    </source>
</evidence>
<comment type="caution">
    <text evidence="1">The sequence shown here is derived from an EMBL/GenBank/DDBJ whole genome shotgun (WGS) entry which is preliminary data.</text>
</comment>
<evidence type="ECO:0000313" key="1">
    <source>
        <dbReference type="EMBL" id="CAI4217811.1"/>
    </source>
</evidence>
<accession>A0A9P1MDH6</accession>
<sequence length="332" mass="36528">MERDQLREALERRSAAKAETRPILTQLNGDNSWLVFYHVVLDPWLAGPTTLLGAWVIHIDRPEPAAISTAEKIEELIRDIERSAAGSLASDSTPLLDAIMIGHTNSDHLHENTLRMFDPATPVIASKKASAKIQAFGHFDAIHTLHIFPATATSWNVPELHPGGPIPRWFTPLYVEGLAELNYSLAITWTHAAQPGPESPVVHETILQSPHGIQLSAGSLNAFLSAEPARKPLAMLHALKESYTLGFQSTRGVLGGLELWRKTGGVGYWLPTHESKLIYSGVMMRLLMVNDVYRSLDWALEEEAKVAADGEIPSKERPNLVEVANGQSIILE</sequence>
<dbReference type="Gene3D" id="3.60.15.10">
    <property type="entry name" value="Ribonuclease Z/Hydroxyacylglutathione hydrolase-like"/>
    <property type="match status" value="1"/>
</dbReference>
<keyword evidence="2" id="KW-1185">Reference proteome</keyword>
<dbReference type="AlphaFoldDB" id="A0A9P1MDH6"/>
<protein>
    <submittedName>
        <fullName evidence="1">Uncharacterized protein</fullName>
    </submittedName>
</protein>
<dbReference type="PANTHER" id="PTHR36142:SF2">
    <property type="entry name" value="METALLO-HYDROLASE_OXIDOREDUCTASE SUPERFAMILY PROTEIN"/>
    <property type="match status" value="1"/>
</dbReference>
<proteinExistence type="predicted"/>
<organism evidence="1 2">
    <name type="scientific">Parascedosporium putredinis</name>
    <dbReference type="NCBI Taxonomy" id="1442378"/>
    <lineage>
        <taxon>Eukaryota</taxon>
        <taxon>Fungi</taxon>
        <taxon>Dikarya</taxon>
        <taxon>Ascomycota</taxon>
        <taxon>Pezizomycotina</taxon>
        <taxon>Sordariomycetes</taxon>
        <taxon>Hypocreomycetidae</taxon>
        <taxon>Microascales</taxon>
        <taxon>Microascaceae</taxon>
        <taxon>Parascedosporium</taxon>
    </lineage>
</organism>
<dbReference type="PANTHER" id="PTHR36142">
    <property type="entry name" value="METALLO-HYDROLASE/OXIDOREDUCTASE SUPERFAMILY PROTEIN"/>
    <property type="match status" value="1"/>
</dbReference>
<dbReference type="InterPro" id="IPR036866">
    <property type="entry name" value="RibonucZ/Hydroxyglut_hydro"/>
</dbReference>
<name>A0A9P1MDH6_9PEZI</name>
<dbReference type="Proteomes" id="UP000838763">
    <property type="component" value="Unassembled WGS sequence"/>
</dbReference>
<dbReference type="EMBL" id="CALLCH030000017">
    <property type="protein sequence ID" value="CAI4217811.1"/>
    <property type="molecule type" value="Genomic_DNA"/>
</dbReference>
<gene>
    <name evidence="1" type="ORF">PPNO1_LOCUS7411</name>
</gene>